<dbReference type="HOGENOM" id="CLU_052682_0_0_1"/>
<accession>A0A084B4T0</accession>
<evidence type="ECO:0000313" key="2">
    <source>
        <dbReference type="EMBL" id="KEY72559.1"/>
    </source>
</evidence>
<reference evidence="2 3" key="1">
    <citation type="journal article" date="2014" name="BMC Genomics">
        <title>Comparative genome sequencing reveals chemotype-specific gene clusters in the toxigenic black mold Stachybotrys.</title>
        <authorList>
            <person name="Semeiks J."/>
            <person name="Borek D."/>
            <person name="Otwinowski Z."/>
            <person name="Grishin N.V."/>
        </authorList>
    </citation>
    <scope>NUCLEOTIDE SEQUENCE [LARGE SCALE GENOMIC DNA]</scope>
    <source>
        <strain evidence="3">CBS 109288 / IBT 7711</strain>
    </source>
</reference>
<dbReference type="AlphaFoldDB" id="A0A084B4T0"/>
<feature type="compositionally biased region" description="Basic and acidic residues" evidence="1">
    <location>
        <begin position="64"/>
        <end position="76"/>
    </location>
</feature>
<protein>
    <submittedName>
        <fullName evidence="2">Uncharacterized protein</fullName>
    </submittedName>
</protein>
<feature type="compositionally biased region" description="Low complexity" evidence="1">
    <location>
        <begin position="183"/>
        <end position="202"/>
    </location>
</feature>
<dbReference type="OrthoDB" id="5419666at2759"/>
<dbReference type="Proteomes" id="UP000028045">
    <property type="component" value="Unassembled WGS sequence"/>
</dbReference>
<gene>
    <name evidence="2" type="ORF">S7711_05630</name>
</gene>
<evidence type="ECO:0000313" key="3">
    <source>
        <dbReference type="Proteomes" id="UP000028045"/>
    </source>
</evidence>
<organism evidence="2 3">
    <name type="scientific">Stachybotrys chartarum (strain CBS 109288 / IBT 7711)</name>
    <name type="common">Toxic black mold</name>
    <name type="synonym">Stilbospora chartarum</name>
    <dbReference type="NCBI Taxonomy" id="1280523"/>
    <lineage>
        <taxon>Eukaryota</taxon>
        <taxon>Fungi</taxon>
        <taxon>Dikarya</taxon>
        <taxon>Ascomycota</taxon>
        <taxon>Pezizomycotina</taxon>
        <taxon>Sordariomycetes</taxon>
        <taxon>Hypocreomycetidae</taxon>
        <taxon>Hypocreales</taxon>
        <taxon>Stachybotryaceae</taxon>
        <taxon>Stachybotrys</taxon>
    </lineage>
</organism>
<dbReference type="EMBL" id="KL648070">
    <property type="protein sequence ID" value="KEY72559.1"/>
    <property type="molecule type" value="Genomic_DNA"/>
</dbReference>
<evidence type="ECO:0000256" key="1">
    <source>
        <dbReference type="SAM" id="MobiDB-lite"/>
    </source>
</evidence>
<name>A0A084B4T0_STACB</name>
<feature type="region of interest" description="Disordered" evidence="1">
    <location>
        <begin position="54"/>
        <end position="202"/>
    </location>
</feature>
<proteinExistence type="predicted"/>
<keyword evidence="3" id="KW-1185">Reference proteome</keyword>
<sequence>MSLARAFTTRRGKLSTDLGDASKMPLRSNTTKTIRHKISAPIELVHTTNMLSYNAPDLPRYAHSRTESSSPRRSEDDSSTVKTNESTPPTSPDIAPGEPASNHLSSYFTAPRHVPGLNVSAKNEDDNDDKLEGFNVPTIPTRSPSHTKKASQDVSNAKKASYDAVRRQRSTSNMSRSSDHTVSSKPSMTFSRSSSTSTNTSASSYLSASHSVKLSAPPMPMPRSPLTPVAAAGKEPHPFGQELAQVTELVEEYVKEEPRSQPRIYDEDEEYILSKGLAQFSPADYLLELDQITSSFFPEVPNIQTAGPLWI</sequence>
<feature type="region of interest" description="Disordered" evidence="1">
    <location>
        <begin position="1"/>
        <end position="32"/>
    </location>
</feature>